<dbReference type="PANTHER" id="PTHR33121">
    <property type="entry name" value="CYCLIC DI-GMP PHOSPHODIESTERASE PDEF"/>
    <property type="match status" value="1"/>
</dbReference>
<comment type="subcellular location">
    <subcellularLocation>
        <location evidence="1">Cell membrane</location>
        <topology evidence="1">Multi-pass membrane protein</topology>
    </subcellularLocation>
</comment>
<gene>
    <name evidence="12" type="primary">ylaB_1</name>
    <name evidence="12" type="ORF">PMO31116_02771</name>
</gene>
<dbReference type="CDD" id="cd01948">
    <property type="entry name" value="EAL"/>
    <property type="match status" value="1"/>
</dbReference>
<feature type="domain" description="EAL" evidence="11">
    <location>
        <begin position="275"/>
        <end position="528"/>
    </location>
</feature>
<dbReference type="Pfam" id="PF12792">
    <property type="entry name" value="CSS-motif"/>
    <property type="match status" value="1"/>
</dbReference>
<evidence type="ECO:0000259" key="11">
    <source>
        <dbReference type="PROSITE" id="PS50883"/>
    </source>
</evidence>
<protein>
    <recommendedName>
        <fullName evidence="2">cyclic-guanylate-specific phosphodiesterase</fullName>
        <ecNumber evidence="2">3.1.4.52</ecNumber>
    </recommendedName>
</protein>
<evidence type="ECO:0000256" key="1">
    <source>
        <dbReference type="ARBA" id="ARBA00004651"/>
    </source>
</evidence>
<evidence type="ECO:0000313" key="13">
    <source>
        <dbReference type="Proteomes" id="UP000368474"/>
    </source>
</evidence>
<dbReference type="InterPro" id="IPR050706">
    <property type="entry name" value="Cyclic-di-GMP_PDE-like"/>
</dbReference>
<dbReference type="EC" id="3.1.4.52" evidence="2"/>
<dbReference type="Proteomes" id="UP000368474">
    <property type="component" value="Unassembled WGS sequence"/>
</dbReference>
<keyword evidence="7 10" id="KW-1133">Transmembrane helix</keyword>
<dbReference type="InterPro" id="IPR035919">
    <property type="entry name" value="EAL_sf"/>
</dbReference>
<dbReference type="AlphaFoldDB" id="A0A5E4VTS7"/>
<keyword evidence="4" id="KW-0973">c-di-GMP</keyword>
<dbReference type="GO" id="GO:0071111">
    <property type="term" value="F:cyclic-guanylate-specific phosphodiesterase activity"/>
    <property type="evidence" value="ECO:0007669"/>
    <property type="project" value="UniProtKB-EC"/>
</dbReference>
<name>A0A5E4VTS7_9BURK</name>
<dbReference type="Gene3D" id="3.20.20.450">
    <property type="entry name" value="EAL domain"/>
    <property type="match status" value="1"/>
</dbReference>
<dbReference type="Pfam" id="PF00563">
    <property type="entry name" value="EAL"/>
    <property type="match status" value="1"/>
</dbReference>
<accession>A0A5E4VTS7</accession>
<dbReference type="InterPro" id="IPR024744">
    <property type="entry name" value="CSS-motif_dom"/>
</dbReference>
<dbReference type="GO" id="GO:0005886">
    <property type="term" value="C:plasma membrane"/>
    <property type="evidence" value="ECO:0007669"/>
    <property type="project" value="UniProtKB-SubCell"/>
</dbReference>
<dbReference type="SMART" id="SM00052">
    <property type="entry name" value="EAL"/>
    <property type="match status" value="1"/>
</dbReference>
<keyword evidence="6 12" id="KW-0378">Hydrolase</keyword>
<dbReference type="EMBL" id="CABPSD010000007">
    <property type="protein sequence ID" value="VVE14335.1"/>
    <property type="molecule type" value="Genomic_DNA"/>
</dbReference>
<keyword evidence="8 10" id="KW-0472">Membrane</keyword>
<comment type="catalytic activity">
    <reaction evidence="9">
        <text>3',3'-c-di-GMP + H2O = 5'-phosphoguanylyl(3'-&gt;5')guanosine + H(+)</text>
        <dbReference type="Rhea" id="RHEA:24902"/>
        <dbReference type="ChEBI" id="CHEBI:15377"/>
        <dbReference type="ChEBI" id="CHEBI:15378"/>
        <dbReference type="ChEBI" id="CHEBI:58754"/>
        <dbReference type="ChEBI" id="CHEBI:58805"/>
        <dbReference type="EC" id="3.1.4.52"/>
    </reaction>
</comment>
<evidence type="ECO:0000256" key="8">
    <source>
        <dbReference type="ARBA" id="ARBA00023136"/>
    </source>
</evidence>
<evidence type="ECO:0000256" key="10">
    <source>
        <dbReference type="SAM" id="Phobius"/>
    </source>
</evidence>
<keyword evidence="3" id="KW-1003">Cell membrane</keyword>
<reference evidence="12 13" key="1">
    <citation type="submission" date="2019-08" db="EMBL/GenBank/DDBJ databases">
        <authorList>
            <person name="Peeters C."/>
        </authorList>
    </citation>
    <scope>NUCLEOTIDE SEQUENCE [LARGE SCALE GENOMIC DNA]</scope>
    <source>
        <strain evidence="12 13">LMG 31116</strain>
    </source>
</reference>
<dbReference type="PROSITE" id="PS50883">
    <property type="entry name" value="EAL"/>
    <property type="match status" value="1"/>
</dbReference>
<dbReference type="SUPFAM" id="SSF141868">
    <property type="entry name" value="EAL domain-like"/>
    <property type="match status" value="1"/>
</dbReference>
<evidence type="ECO:0000256" key="7">
    <source>
        <dbReference type="ARBA" id="ARBA00022989"/>
    </source>
</evidence>
<organism evidence="12 13">
    <name type="scientific">Pandoraea morbifera</name>
    <dbReference type="NCBI Taxonomy" id="2508300"/>
    <lineage>
        <taxon>Bacteria</taxon>
        <taxon>Pseudomonadati</taxon>
        <taxon>Pseudomonadota</taxon>
        <taxon>Betaproteobacteria</taxon>
        <taxon>Burkholderiales</taxon>
        <taxon>Burkholderiaceae</taxon>
        <taxon>Pandoraea</taxon>
    </lineage>
</organism>
<proteinExistence type="predicted"/>
<evidence type="ECO:0000256" key="9">
    <source>
        <dbReference type="ARBA" id="ARBA00034290"/>
    </source>
</evidence>
<dbReference type="InterPro" id="IPR001633">
    <property type="entry name" value="EAL_dom"/>
</dbReference>
<keyword evidence="5 10" id="KW-0812">Transmembrane</keyword>
<feature type="transmembrane region" description="Helical" evidence="10">
    <location>
        <begin position="20"/>
        <end position="41"/>
    </location>
</feature>
<keyword evidence="13" id="KW-1185">Reference proteome</keyword>
<evidence type="ECO:0000256" key="4">
    <source>
        <dbReference type="ARBA" id="ARBA00022636"/>
    </source>
</evidence>
<evidence type="ECO:0000313" key="12">
    <source>
        <dbReference type="EMBL" id="VVE14335.1"/>
    </source>
</evidence>
<evidence type="ECO:0000256" key="3">
    <source>
        <dbReference type="ARBA" id="ARBA00022475"/>
    </source>
</evidence>
<evidence type="ECO:0000256" key="5">
    <source>
        <dbReference type="ARBA" id="ARBA00022692"/>
    </source>
</evidence>
<evidence type="ECO:0000256" key="2">
    <source>
        <dbReference type="ARBA" id="ARBA00012282"/>
    </source>
</evidence>
<evidence type="ECO:0000256" key="6">
    <source>
        <dbReference type="ARBA" id="ARBA00022801"/>
    </source>
</evidence>
<dbReference type="PANTHER" id="PTHR33121:SF79">
    <property type="entry name" value="CYCLIC DI-GMP PHOSPHODIESTERASE PDED-RELATED"/>
    <property type="match status" value="1"/>
</dbReference>
<sequence>MRGVTWTAYAMQTLRRLARWLPVLAGAIAGMLIMLVVGQIVQTRIDDFRLRAYVQDIMGFMSDASVSNRDALQSAMYSGAVPCTDEDIIALRRIAMRSPYFHDIARVHGSRLLCSAVAGRLAPAPELPPPIHETRNGLKLWHTLTGIVTPGVRVNAVGLGDVVVFSPPALPDRLVTPARGFASVASTSDMRFQFWRAGLFEDQQRIRPGETSRWLDIGIVRRYSTCSNRADVCASAVYVSSSLVGNPAGLALALAIGGLGGGSVGLSWRARRRYRTSIDWVTQQAAETGGIHLVYQPLVRLSDRKVVGVEALARLNDNSGAPISPDMFIPIAERRGVLGLITRQVVRHALIEMHGRALADPEFHISINLAAADVVDRSFHAYLNHMAASLRVPRAQIALEITERSTDNMKRLREALDRLRTDGYQIHIDDFGTGFSNLAYLSTLNVDALKIDRMFTHAIGSDAVGSAIVDQICKMAALLEVDVIVEGIETEAQVDYMLALAPRAIGQGWLFGKAVPADALGSGVVGTRAPEAVDAPGERA</sequence>